<dbReference type="InterPro" id="IPR000782">
    <property type="entry name" value="FAS1_domain"/>
</dbReference>
<gene>
    <name evidence="4" type="primary">LOC100207592</name>
</gene>
<protein>
    <submittedName>
        <fullName evidence="4">Transforming growth factor-beta-induced protein ig-h3 isoform X4</fullName>
    </submittedName>
</protein>
<dbReference type="Pfam" id="PF02469">
    <property type="entry name" value="Fasciclin"/>
    <property type="match status" value="2"/>
</dbReference>
<dbReference type="InterPro" id="IPR050904">
    <property type="entry name" value="Adhesion/Biosynth-related"/>
</dbReference>
<dbReference type="PROSITE" id="PS50213">
    <property type="entry name" value="FAS1"/>
    <property type="match status" value="2"/>
</dbReference>
<dbReference type="PANTHER" id="PTHR10900:SF77">
    <property type="entry name" value="FI19380P1"/>
    <property type="match status" value="1"/>
</dbReference>
<evidence type="ECO:0000256" key="1">
    <source>
        <dbReference type="SAM" id="SignalP"/>
    </source>
</evidence>
<feature type="signal peptide" evidence="1">
    <location>
        <begin position="1"/>
        <end position="16"/>
    </location>
</feature>
<dbReference type="SUPFAM" id="SSF82153">
    <property type="entry name" value="FAS1 domain"/>
    <property type="match status" value="2"/>
</dbReference>
<reference evidence="4" key="1">
    <citation type="submission" date="2025-08" db="UniProtKB">
        <authorList>
            <consortium name="RefSeq"/>
        </authorList>
    </citation>
    <scope>IDENTIFICATION</scope>
</reference>
<dbReference type="SMART" id="SM00554">
    <property type="entry name" value="FAS1"/>
    <property type="match status" value="2"/>
</dbReference>
<feature type="domain" description="FAS1" evidence="2">
    <location>
        <begin position="270"/>
        <end position="404"/>
    </location>
</feature>
<dbReference type="PANTHER" id="PTHR10900">
    <property type="entry name" value="PERIOSTIN-RELATED"/>
    <property type="match status" value="1"/>
</dbReference>
<dbReference type="GeneID" id="100207592"/>
<evidence type="ECO:0000313" key="3">
    <source>
        <dbReference type="Proteomes" id="UP001652625"/>
    </source>
</evidence>
<accession>A0ABM4DFB2</accession>
<evidence type="ECO:0000313" key="4">
    <source>
        <dbReference type="RefSeq" id="XP_065673099.1"/>
    </source>
</evidence>
<feature type="chain" id="PRO_5046849377" evidence="1">
    <location>
        <begin position="17"/>
        <end position="405"/>
    </location>
</feature>
<dbReference type="InterPro" id="IPR036378">
    <property type="entry name" value="FAS1_dom_sf"/>
</dbReference>
<sequence>MLLCVLIHLLVHCVKGGKQITNIEAFGKVTINIYSNKGYVIKRVFDGESKSFEPEKNLSGLKSLPSQNNYSEFFSTKVKKKSKNDTSNAIQQISSKIIAKGATDIDGKNTYKIISKPKVPMVSMKNSIASLLDPIKNDDSPVDTLSKLGLTSFLDLMLDRDSFVNLYLNAKNVTIFAPTNAAFRSLSKEEKFMLLFQSKLTDIASYHICPGIYTIDQLHSNYIPTSNSRYLVTTKNYNVLSIQSASIISANIRSNNSVIHVIDKVLFYYKATLIDIIDNDPRFQMISYISRNTTIRSLLNSNFLYTLFIPKTSVLLSSGINFSTMSVKDRDHFLRSHVYGPGVLYLNNFATGIVQRLKMNTLKGENISVRRIDENTLRMNNDVLIMEGDILAKNGVIHLAEGILI</sequence>
<feature type="domain" description="FAS1" evidence="2">
    <location>
        <begin position="138"/>
        <end position="266"/>
    </location>
</feature>
<evidence type="ECO:0000259" key="2">
    <source>
        <dbReference type="PROSITE" id="PS50213"/>
    </source>
</evidence>
<dbReference type="Gene3D" id="2.30.180.10">
    <property type="entry name" value="FAS1 domain"/>
    <property type="match status" value="2"/>
</dbReference>
<name>A0ABM4DFB2_HYDVU</name>
<organism evidence="3 4">
    <name type="scientific">Hydra vulgaris</name>
    <name type="common">Hydra</name>
    <name type="synonym">Hydra attenuata</name>
    <dbReference type="NCBI Taxonomy" id="6087"/>
    <lineage>
        <taxon>Eukaryota</taxon>
        <taxon>Metazoa</taxon>
        <taxon>Cnidaria</taxon>
        <taxon>Hydrozoa</taxon>
        <taxon>Hydroidolina</taxon>
        <taxon>Anthoathecata</taxon>
        <taxon>Aplanulata</taxon>
        <taxon>Hydridae</taxon>
        <taxon>Hydra</taxon>
    </lineage>
</organism>
<keyword evidence="1" id="KW-0732">Signal</keyword>
<dbReference type="RefSeq" id="XP_065673099.1">
    <property type="nucleotide sequence ID" value="XM_065817027.1"/>
</dbReference>
<keyword evidence="3" id="KW-1185">Reference proteome</keyword>
<proteinExistence type="predicted"/>
<dbReference type="Proteomes" id="UP001652625">
    <property type="component" value="Chromosome 13"/>
</dbReference>